<accession>A0A942TQ98</accession>
<evidence type="ECO:0000313" key="4">
    <source>
        <dbReference type="Proteomes" id="UP000682713"/>
    </source>
</evidence>
<organism evidence="3 4">
    <name type="scientific">Lederbergia citrisecunda</name>
    <dbReference type="NCBI Taxonomy" id="2833583"/>
    <lineage>
        <taxon>Bacteria</taxon>
        <taxon>Bacillati</taxon>
        <taxon>Bacillota</taxon>
        <taxon>Bacilli</taxon>
        <taxon>Bacillales</taxon>
        <taxon>Bacillaceae</taxon>
        <taxon>Lederbergia</taxon>
    </lineage>
</organism>
<dbReference type="PRINTS" id="PR00040">
    <property type="entry name" value="HTHMERR"/>
</dbReference>
<feature type="domain" description="HTH merR-type" evidence="2">
    <location>
        <begin position="1"/>
        <end position="67"/>
    </location>
</feature>
<dbReference type="RefSeq" id="WP_213112184.1">
    <property type="nucleotide sequence ID" value="NZ_JAGYPJ010000001.1"/>
</dbReference>
<proteinExistence type="predicted"/>
<dbReference type="PROSITE" id="PS50937">
    <property type="entry name" value="HTH_MERR_2"/>
    <property type="match status" value="1"/>
</dbReference>
<name>A0A942TQ98_9BACI</name>
<dbReference type="InterPro" id="IPR047057">
    <property type="entry name" value="MerR_fam"/>
</dbReference>
<dbReference type="PANTHER" id="PTHR30204">
    <property type="entry name" value="REDOX-CYCLING DRUG-SENSING TRANSCRIPTIONAL ACTIVATOR SOXR"/>
    <property type="match status" value="1"/>
</dbReference>
<dbReference type="Gene3D" id="1.10.1660.10">
    <property type="match status" value="1"/>
</dbReference>
<evidence type="ECO:0000259" key="2">
    <source>
        <dbReference type="PROSITE" id="PS50937"/>
    </source>
</evidence>
<dbReference type="SMART" id="SM00422">
    <property type="entry name" value="HTH_MERR"/>
    <property type="match status" value="1"/>
</dbReference>
<dbReference type="PANTHER" id="PTHR30204:SF96">
    <property type="entry name" value="CHROMOSOME-ANCHORING PROTEIN RACA"/>
    <property type="match status" value="1"/>
</dbReference>
<dbReference type="InterPro" id="IPR000551">
    <property type="entry name" value="MerR-type_HTH_dom"/>
</dbReference>
<dbReference type="Pfam" id="PF13411">
    <property type="entry name" value="MerR_1"/>
    <property type="match status" value="1"/>
</dbReference>
<dbReference type="AlphaFoldDB" id="A0A942TQ98"/>
<comment type="caution">
    <text evidence="3">The sequence shown here is derived from an EMBL/GenBank/DDBJ whole genome shotgun (WGS) entry which is preliminary data.</text>
</comment>
<sequence length="123" mass="14248">MKIGVFSKKVGLNIDTIRYYEKIGLIKPTIVNSHRQYSNEDVDDINTIIKLKRNGFTLLEIKAMFDLSNEVDNGSNDVNNLFQLKEMFTEKYHDMVQREKQILEIKQVLKRAIGKLDSVLDGN</sequence>
<gene>
    <name evidence="3" type="ORF">KHA93_19255</name>
</gene>
<reference evidence="3 4" key="1">
    <citation type="submission" date="2021-05" db="EMBL/GenBank/DDBJ databases">
        <title>Novel Bacillus species.</title>
        <authorList>
            <person name="Liu G."/>
        </authorList>
    </citation>
    <scope>NUCLEOTIDE SEQUENCE [LARGE SCALE GENOMIC DNA]</scope>
    <source>
        <strain evidence="3 4">FJAT-49732</strain>
    </source>
</reference>
<dbReference type="SUPFAM" id="SSF46955">
    <property type="entry name" value="Putative DNA-binding domain"/>
    <property type="match status" value="1"/>
</dbReference>
<dbReference type="GO" id="GO:0003677">
    <property type="term" value="F:DNA binding"/>
    <property type="evidence" value="ECO:0007669"/>
    <property type="project" value="UniProtKB-KW"/>
</dbReference>
<dbReference type="EMBL" id="JAGYPJ010000001">
    <property type="protein sequence ID" value="MBS4201745.1"/>
    <property type="molecule type" value="Genomic_DNA"/>
</dbReference>
<dbReference type="CDD" id="cd00592">
    <property type="entry name" value="HTH_MerR-like"/>
    <property type="match status" value="1"/>
</dbReference>
<evidence type="ECO:0000313" key="3">
    <source>
        <dbReference type="EMBL" id="MBS4201745.1"/>
    </source>
</evidence>
<dbReference type="InterPro" id="IPR009061">
    <property type="entry name" value="DNA-bd_dom_put_sf"/>
</dbReference>
<dbReference type="GO" id="GO:0003700">
    <property type="term" value="F:DNA-binding transcription factor activity"/>
    <property type="evidence" value="ECO:0007669"/>
    <property type="project" value="InterPro"/>
</dbReference>
<dbReference type="Proteomes" id="UP000682713">
    <property type="component" value="Unassembled WGS sequence"/>
</dbReference>
<keyword evidence="4" id="KW-1185">Reference proteome</keyword>
<dbReference type="PROSITE" id="PS00552">
    <property type="entry name" value="HTH_MERR_1"/>
    <property type="match status" value="1"/>
</dbReference>
<protein>
    <submittedName>
        <fullName evidence="3">MerR family transcriptional regulator</fullName>
    </submittedName>
</protein>
<evidence type="ECO:0000256" key="1">
    <source>
        <dbReference type="ARBA" id="ARBA00023125"/>
    </source>
</evidence>
<keyword evidence="1" id="KW-0238">DNA-binding</keyword>